<protein>
    <submittedName>
        <fullName evidence="1">Uncharacterized protein</fullName>
    </submittedName>
</protein>
<accession>A0A510I627</accession>
<proteinExistence type="predicted"/>
<sequence>MDNIPNTFLTRASDILGDTTSGLSGSNIVKAFSGYAYDFDVEIPHSIYPFDAQNKRSALLDNLKVFEPELQYKIIRELCEHPKLPQPVAEDINNLKIQLIARYSSVFGNVVDTTLNQPLVEEVKSFLSDFPTSETVYLTALTKFNNNVFERNLLDDLRLSLELLLKEVFGNEKSLENQVPSIGQFISSKGGSKHFSNMFRTLVDYYTKYQNAFVKHNDAVVEEEVEFIFEMTSSFMKHLIKMHHKG</sequence>
<gene>
    <name evidence="1" type="ORF">VroAM7_16700</name>
</gene>
<organism evidence="1 2">
    <name type="scientific">Vibrio rotiferianus</name>
    <dbReference type="NCBI Taxonomy" id="190895"/>
    <lineage>
        <taxon>Bacteria</taxon>
        <taxon>Pseudomonadati</taxon>
        <taxon>Pseudomonadota</taxon>
        <taxon>Gammaproteobacteria</taxon>
        <taxon>Vibrionales</taxon>
        <taxon>Vibrionaceae</taxon>
        <taxon>Vibrio</taxon>
    </lineage>
</organism>
<dbReference type="AlphaFoldDB" id="A0A510I627"/>
<evidence type="ECO:0000313" key="2">
    <source>
        <dbReference type="Proteomes" id="UP000315115"/>
    </source>
</evidence>
<dbReference type="Proteomes" id="UP000315115">
    <property type="component" value="Chromosome 1"/>
</dbReference>
<name>A0A510I627_9VIBR</name>
<dbReference type="RefSeq" id="WP_143692583.1">
    <property type="nucleotide sequence ID" value="NZ_AP019798.1"/>
</dbReference>
<reference evidence="2" key="1">
    <citation type="submission" date="2019-07" db="EMBL/GenBank/DDBJ databases">
        <title>Complete Genome Sequences of Vibrion rotiferianus strain AM7.</title>
        <authorList>
            <person name="Miyazaki K."/>
            <person name="Wiseschart A."/>
            <person name="Pootanakit K."/>
            <person name="Ishimori K."/>
            <person name="Kitahara K."/>
        </authorList>
    </citation>
    <scope>NUCLEOTIDE SEQUENCE [LARGE SCALE GENOMIC DNA]</scope>
    <source>
        <strain evidence="2">AM7</strain>
    </source>
</reference>
<evidence type="ECO:0000313" key="1">
    <source>
        <dbReference type="EMBL" id="BBL89017.1"/>
    </source>
</evidence>
<dbReference type="EMBL" id="AP019798">
    <property type="protein sequence ID" value="BBL89017.1"/>
    <property type="molecule type" value="Genomic_DNA"/>
</dbReference>